<dbReference type="PROSITE" id="PS00108">
    <property type="entry name" value="PROTEIN_KINASE_ST"/>
    <property type="match status" value="1"/>
</dbReference>
<dbReference type="PROSITE" id="PS50011">
    <property type="entry name" value="PROTEIN_KINASE_DOM"/>
    <property type="match status" value="1"/>
</dbReference>
<keyword evidence="4 7" id="KW-0418">Kinase</keyword>
<evidence type="ECO:0000256" key="2">
    <source>
        <dbReference type="ARBA" id="ARBA00022679"/>
    </source>
</evidence>
<reference evidence="7" key="1">
    <citation type="submission" date="2019-07" db="EMBL/GenBank/DDBJ databases">
        <title>The discovery of a new lineage B mimivirus raises questions about particles surface fibrils.</title>
        <authorList>
            <person name="Silva L.K.S."/>
            <person name="Rodrigues R.A.L."/>
            <person name="Andrade A.C.S.P."/>
            <person name="Hikida H."/>
            <person name="Andreani J."/>
            <person name="Levasseur A."/>
            <person name="La Scola B."/>
            <person name="Abrahao J.S."/>
        </authorList>
    </citation>
    <scope>NUCLEOTIDE SEQUENCE</scope>
    <source>
        <strain evidence="7">B60</strain>
    </source>
</reference>
<dbReference type="InterPro" id="IPR011009">
    <property type="entry name" value="Kinase-like_dom_sf"/>
</dbReference>
<dbReference type="GO" id="GO:0007165">
    <property type="term" value="P:signal transduction"/>
    <property type="evidence" value="ECO:0007669"/>
    <property type="project" value="TreeGrafter"/>
</dbReference>
<evidence type="ECO:0000256" key="4">
    <source>
        <dbReference type="ARBA" id="ARBA00022777"/>
    </source>
</evidence>
<protein>
    <submittedName>
        <fullName evidence="7">Tyrosine kinase family protein</fullName>
    </submittedName>
</protein>
<dbReference type="SUPFAM" id="SSF56112">
    <property type="entry name" value="Protein kinase-like (PK-like)"/>
    <property type="match status" value="1"/>
</dbReference>
<dbReference type="InterPro" id="IPR008271">
    <property type="entry name" value="Ser/Thr_kinase_AS"/>
</dbReference>
<dbReference type="PANTHER" id="PTHR43895:SF150">
    <property type="entry name" value="SERINE_THREONINE-PROTEIN KINASE STK11"/>
    <property type="match status" value="1"/>
</dbReference>
<organism evidence="7">
    <name type="scientific">Borely moumouvirus</name>
    <dbReference type="NCBI Taxonomy" id="2712067"/>
    <lineage>
        <taxon>Viruses</taxon>
        <taxon>Varidnaviria</taxon>
        <taxon>Bamfordvirae</taxon>
        <taxon>Nucleocytoviricota</taxon>
        <taxon>Megaviricetes</taxon>
        <taxon>Imitervirales</taxon>
        <taxon>Mimiviridae</taxon>
        <taxon>Megamimivirinae</taxon>
        <taxon>Moumouvirus</taxon>
    </lineage>
</organism>
<evidence type="ECO:0000256" key="3">
    <source>
        <dbReference type="ARBA" id="ARBA00022741"/>
    </source>
</evidence>
<keyword evidence="3" id="KW-0547">Nucleotide-binding</keyword>
<name>A0A6G6AB61_9VIRU</name>
<dbReference type="SMART" id="SM00220">
    <property type="entry name" value="S_TKc"/>
    <property type="match status" value="1"/>
</dbReference>
<proteinExistence type="predicted"/>
<feature type="domain" description="Protein kinase" evidence="6">
    <location>
        <begin position="10"/>
        <end position="261"/>
    </location>
</feature>
<accession>A0A6G6AB61</accession>
<dbReference type="Pfam" id="PF00069">
    <property type="entry name" value="Pkinase"/>
    <property type="match status" value="1"/>
</dbReference>
<evidence type="ECO:0000313" key="7">
    <source>
        <dbReference type="EMBL" id="QID06089.1"/>
    </source>
</evidence>
<keyword evidence="5" id="KW-0067">ATP-binding</keyword>
<keyword evidence="2" id="KW-0808">Transferase</keyword>
<keyword evidence="1" id="KW-0723">Serine/threonine-protein kinase</keyword>
<sequence length="265" mass="31585">MEKFIFESEYKIEETIYNTGNSVVYKVKNNKDNGISLVKTIKKRKKHADSRIKRDYHIPKLINSDRIIKPIDFRLDKEKYYLFYPFLENAKTINKLDYPNLDFEYSKKLVYDIACVIKEIHESNVVHRDIKPQNILMHEDKIYVIDFDLSCSLENEKFSIQNTCAGTPFYMAPELWKRGEKIPDYKMTDIYSFGITIYYIFNKKKLPYKKKLSQGQLEHAIFNKEARKSNCGNKLVDNFIMKIIDKDPKNRPSIDEIILFFRPEK</sequence>
<dbReference type="EMBL" id="MN175499">
    <property type="protein sequence ID" value="QID06089.1"/>
    <property type="molecule type" value="Genomic_DNA"/>
</dbReference>
<evidence type="ECO:0000259" key="6">
    <source>
        <dbReference type="PROSITE" id="PS50011"/>
    </source>
</evidence>
<evidence type="ECO:0000256" key="1">
    <source>
        <dbReference type="ARBA" id="ARBA00022527"/>
    </source>
</evidence>
<evidence type="ECO:0000256" key="5">
    <source>
        <dbReference type="ARBA" id="ARBA00022840"/>
    </source>
</evidence>
<dbReference type="InterPro" id="IPR000719">
    <property type="entry name" value="Prot_kinase_dom"/>
</dbReference>
<dbReference type="PANTHER" id="PTHR43895">
    <property type="entry name" value="CALCIUM/CALMODULIN-DEPENDENT PROTEIN KINASE KINASE-RELATED"/>
    <property type="match status" value="1"/>
</dbReference>
<dbReference type="Gene3D" id="1.10.510.10">
    <property type="entry name" value="Transferase(Phosphotransferase) domain 1"/>
    <property type="match status" value="1"/>
</dbReference>
<dbReference type="GO" id="GO:0004674">
    <property type="term" value="F:protein serine/threonine kinase activity"/>
    <property type="evidence" value="ECO:0007669"/>
    <property type="project" value="UniProtKB-KW"/>
</dbReference>
<dbReference type="GO" id="GO:0005524">
    <property type="term" value="F:ATP binding"/>
    <property type="evidence" value="ECO:0007669"/>
    <property type="project" value="UniProtKB-KW"/>
</dbReference>